<feature type="compositionally biased region" description="Low complexity" evidence="1">
    <location>
        <begin position="109"/>
        <end position="130"/>
    </location>
</feature>
<evidence type="ECO:0000313" key="2">
    <source>
        <dbReference type="EMBL" id="KAF2099342.1"/>
    </source>
</evidence>
<sequence length="241" mass="26960">MALQDANRDWQTNIERARQLMSVSDQTNLMDDRNALERQISVVETLQNLAFHDADAGGISDMADWCLRSWLRILSHHPQEVRVLSAIGRWWLARAQPLLARIAVHDNTSSSGSSHSPTRTLASRARTTASSEERQADRAAHEAEARMHLPDYVEARGVLLPATEYLRQAVAAATEQRILTGDLLLAAAEAYMSLGNVSYARVGEGIFEHAVLYLRAASNISGFTLPRHLRRWLDDYGRFVS</sequence>
<protein>
    <submittedName>
        <fullName evidence="2">Uncharacterized protein</fullName>
    </submittedName>
</protein>
<dbReference type="EMBL" id="ML978125">
    <property type="protein sequence ID" value="KAF2099342.1"/>
    <property type="molecule type" value="Genomic_DNA"/>
</dbReference>
<dbReference type="AlphaFoldDB" id="A0A9P4M9G6"/>
<keyword evidence="3" id="KW-1185">Reference proteome</keyword>
<comment type="caution">
    <text evidence="2">The sequence shown here is derived from an EMBL/GenBank/DDBJ whole genome shotgun (WGS) entry which is preliminary data.</text>
</comment>
<proteinExistence type="predicted"/>
<accession>A0A9P4M9G6</accession>
<dbReference type="OrthoDB" id="5366687at2759"/>
<reference evidence="2" key="1">
    <citation type="journal article" date="2020" name="Stud. Mycol.">
        <title>101 Dothideomycetes genomes: a test case for predicting lifestyles and emergence of pathogens.</title>
        <authorList>
            <person name="Haridas S."/>
            <person name="Albert R."/>
            <person name="Binder M."/>
            <person name="Bloem J."/>
            <person name="Labutti K."/>
            <person name="Salamov A."/>
            <person name="Andreopoulos B."/>
            <person name="Baker S."/>
            <person name="Barry K."/>
            <person name="Bills G."/>
            <person name="Bluhm B."/>
            <person name="Cannon C."/>
            <person name="Castanera R."/>
            <person name="Culley D."/>
            <person name="Daum C."/>
            <person name="Ezra D."/>
            <person name="Gonzalez J."/>
            <person name="Henrissat B."/>
            <person name="Kuo A."/>
            <person name="Liang C."/>
            <person name="Lipzen A."/>
            <person name="Lutzoni F."/>
            <person name="Magnuson J."/>
            <person name="Mondo S."/>
            <person name="Nolan M."/>
            <person name="Ohm R."/>
            <person name="Pangilinan J."/>
            <person name="Park H.-J."/>
            <person name="Ramirez L."/>
            <person name="Alfaro M."/>
            <person name="Sun H."/>
            <person name="Tritt A."/>
            <person name="Yoshinaga Y."/>
            <person name="Zwiers L.-H."/>
            <person name="Turgeon B."/>
            <person name="Goodwin S."/>
            <person name="Spatafora J."/>
            <person name="Crous P."/>
            <person name="Grigoriev I."/>
        </authorList>
    </citation>
    <scope>NUCLEOTIDE SEQUENCE</scope>
    <source>
        <strain evidence="2">CBS 133067</strain>
    </source>
</reference>
<feature type="region of interest" description="Disordered" evidence="1">
    <location>
        <begin position="107"/>
        <end position="141"/>
    </location>
</feature>
<feature type="compositionally biased region" description="Basic and acidic residues" evidence="1">
    <location>
        <begin position="131"/>
        <end position="141"/>
    </location>
</feature>
<gene>
    <name evidence="2" type="ORF">NA57DRAFT_74843</name>
</gene>
<dbReference type="Proteomes" id="UP000799772">
    <property type="component" value="Unassembled WGS sequence"/>
</dbReference>
<name>A0A9P4M9G6_9PEZI</name>
<evidence type="ECO:0000313" key="3">
    <source>
        <dbReference type="Proteomes" id="UP000799772"/>
    </source>
</evidence>
<organism evidence="2 3">
    <name type="scientific">Rhizodiscina lignyota</name>
    <dbReference type="NCBI Taxonomy" id="1504668"/>
    <lineage>
        <taxon>Eukaryota</taxon>
        <taxon>Fungi</taxon>
        <taxon>Dikarya</taxon>
        <taxon>Ascomycota</taxon>
        <taxon>Pezizomycotina</taxon>
        <taxon>Dothideomycetes</taxon>
        <taxon>Pleosporomycetidae</taxon>
        <taxon>Aulographales</taxon>
        <taxon>Rhizodiscinaceae</taxon>
        <taxon>Rhizodiscina</taxon>
    </lineage>
</organism>
<evidence type="ECO:0000256" key="1">
    <source>
        <dbReference type="SAM" id="MobiDB-lite"/>
    </source>
</evidence>